<reference evidence="10 11" key="1">
    <citation type="journal article" date="2016" name="Sci. Rep.">
        <title>The Dendrobium catenatum Lindl. genome sequence provides insights into polysaccharide synthase, floral development and adaptive evolution.</title>
        <authorList>
            <person name="Zhang G.Q."/>
            <person name="Xu Q."/>
            <person name="Bian C."/>
            <person name="Tsai W.C."/>
            <person name="Yeh C.M."/>
            <person name="Liu K.W."/>
            <person name="Yoshida K."/>
            <person name="Zhang L.S."/>
            <person name="Chang S.B."/>
            <person name="Chen F."/>
            <person name="Shi Y."/>
            <person name="Su Y.Y."/>
            <person name="Zhang Y.Q."/>
            <person name="Chen L.J."/>
            <person name="Yin Y."/>
            <person name="Lin M."/>
            <person name="Huang H."/>
            <person name="Deng H."/>
            <person name="Wang Z.W."/>
            <person name="Zhu S.L."/>
            <person name="Zhao X."/>
            <person name="Deng C."/>
            <person name="Niu S.C."/>
            <person name="Huang J."/>
            <person name="Wang M."/>
            <person name="Liu G.H."/>
            <person name="Yang H.J."/>
            <person name="Xiao X.J."/>
            <person name="Hsiao Y.Y."/>
            <person name="Wu W.L."/>
            <person name="Chen Y.Y."/>
            <person name="Mitsuda N."/>
            <person name="Ohme-Takagi M."/>
            <person name="Luo Y.B."/>
            <person name="Van de Peer Y."/>
            <person name="Liu Z.J."/>
        </authorList>
    </citation>
    <scope>NUCLEOTIDE SEQUENCE [LARGE SCALE GENOMIC DNA]</scope>
    <source>
        <tissue evidence="10">The whole plant</tissue>
    </source>
</reference>
<evidence type="ECO:0000256" key="8">
    <source>
        <dbReference type="ARBA" id="ARBA00048679"/>
    </source>
</evidence>
<keyword evidence="11" id="KW-1185">Reference proteome</keyword>
<dbReference type="Proteomes" id="UP000233837">
    <property type="component" value="Unassembled WGS sequence"/>
</dbReference>
<keyword evidence="9" id="KW-1133">Transmembrane helix</keyword>
<dbReference type="EC" id="2.7.11.1" evidence="1"/>
<proteinExistence type="predicted"/>
<evidence type="ECO:0000256" key="1">
    <source>
        <dbReference type="ARBA" id="ARBA00012513"/>
    </source>
</evidence>
<evidence type="ECO:0000256" key="2">
    <source>
        <dbReference type="ARBA" id="ARBA00022527"/>
    </source>
</evidence>
<evidence type="ECO:0000256" key="5">
    <source>
        <dbReference type="ARBA" id="ARBA00022777"/>
    </source>
</evidence>
<evidence type="ECO:0000256" key="9">
    <source>
        <dbReference type="SAM" id="Phobius"/>
    </source>
</evidence>
<keyword evidence="9" id="KW-0812">Transmembrane</keyword>
<protein>
    <recommendedName>
        <fullName evidence="1">non-specific serine/threonine protein kinase</fullName>
        <ecNumber evidence="1">2.7.11.1</ecNumber>
    </recommendedName>
</protein>
<dbReference type="InterPro" id="IPR032675">
    <property type="entry name" value="LRR_dom_sf"/>
</dbReference>
<dbReference type="PANTHER" id="PTHR48005:SF13">
    <property type="entry name" value="SERINE_THREONINE-PROTEIN KINASE DDB_G0278509-RELATED"/>
    <property type="match status" value="1"/>
</dbReference>
<keyword evidence="10" id="KW-0675">Receptor</keyword>
<gene>
    <name evidence="10" type="ORF">MA16_Dca016140</name>
</gene>
<evidence type="ECO:0000313" key="10">
    <source>
        <dbReference type="EMBL" id="PKU75358.1"/>
    </source>
</evidence>
<dbReference type="GO" id="GO:0004674">
    <property type="term" value="F:protein serine/threonine kinase activity"/>
    <property type="evidence" value="ECO:0007669"/>
    <property type="project" value="UniProtKB-KW"/>
</dbReference>
<sequence>MLSLLTTDFSYNNFTGPIPIELAAFLNTSTFAGNSLLCGNLTCLPSCSNSGIGTRKTSNHKKLFIAIVIAIAVLFLLAIAVTMLILVYCKNREKETSTMGSIRAKNGAELSLIWERIGKFSFYELMKDTDNFVDVYIIGEGTFERVYKADLPFG</sequence>
<keyword evidence="2" id="KW-0723">Serine/threonine-protein kinase</keyword>
<reference evidence="10 11" key="2">
    <citation type="journal article" date="2017" name="Nature">
        <title>The Apostasia genome and the evolution of orchids.</title>
        <authorList>
            <person name="Zhang G.Q."/>
            <person name="Liu K.W."/>
            <person name="Li Z."/>
            <person name="Lohaus R."/>
            <person name="Hsiao Y.Y."/>
            <person name="Niu S.C."/>
            <person name="Wang J.Y."/>
            <person name="Lin Y.C."/>
            <person name="Xu Q."/>
            <person name="Chen L.J."/>
            <person name="Yoshida K."/>
            <person name="Fujiwara S."/>
            <person name="Wang Z.W."/>
            <person name="Zhang Y.Q."/>
            <person name="Mitsuda N."/>
            <person name="Wang M."/>
            <person name="Liu G.H."/>
            <person name="Pecoraro L."/>
            <person name="Huang H.X."/>
            <person name="Xiao X.J."/>
            <person name="Lin M."/>
            <person name="Wu X.Y."/>
            <person name="Wu W.L."/>
            <person name="Chen Y.Y."/>
            <person name="Chang S.B."/>
            <person name="Sakamoto S."/>
            <person name="Ohme-Takagi M."/>
            <person name="Yagi M."/>
            <person name="Zeng S.J."/>
            <person name="Shen C.Y."/>
            <person name="Yeh C.M."/>
            <person name="Luo Y.B."/>
            <person name="Tsai W.C."/>
            <person name="Van de Peer Y."/>
            <person name="Liu Z.J."/>
        </authorList>
    </citation>
    <scope>NUCLEOTIDE SEQUENCE [LARGE SCALE GENOMIC DNA]</scope>
    <source>
        <tissue evidence="10">The whole plant</tissue>
    </source>
</reference>
<dbReference type="AlphaFoldDB" id="A0A2I0WIA4"/>
<feature type="transmembrane region" description="Helical" evidence="9">
    <location>
        <begin position="63"/>
        <end position="89"/>
    </location>
</feature>
<evidence type="ECO:0000256" key="7">
    <source>
        <dbReference type="ARBA" id="ARBA00047899"/>
    </source>
</evidence>
<dbReference type="Gene3D" id="3.30.200.20">
    <property type="entry name" value="Phosphorylase Kinase, domain 1"/>
    <property type="match status" value="1"/>
</dbReference>
<dbReference type="InterPro" id="IPR051420">
    <property type="entry name" value="Ser_Thr_Kinases_DiverseReg"/>
</dbReference>
<comment type="catalytic activity">
    <reaction evidence="8">
        <text>L-seryl-[protein] + ATP = O-phospho-L-seryl-[protein] + ADP + H(+)</text>
        <dbReference type="Rhea" id="RHEA:17989"/>
        <dbReference type="Rhea" id="RHEA-COMP:9863"/>
        <dbReference type="Rhea" id="RHEA-COMP:11604"/>
        <dbReference type="ChEBI" id="CHEBI:15378"/>
        <dbReference type="ChEBI" id="CHEBI:29999"/>
        <dbReference type="ChEBI" id="CHEBI:30616"/>
        <dbReference type="ChEBI" id="CHEBI:83421"/>
        <dbReference type="ChEBI" id="CHEBI:456216"/>
        <dbReference type="EC" id="2.7.11.1"/>
    </reaction>
</comment>
<keyword evidence="3" id="KW-0808">Transferase</keyword>
<comment type="catalytic activity">
    <reaction evidence="7">
        <text>L-threonyl-[protein] + ATP = O-phospho-L-threonyl-[protein] + ADP + H(+)</text>
        <dbReference type="Rhea" id="RHEA:46608"/>
        <dbReference type="Rhea" id="RHEA-COMP:11060"/>
        <dbReference type="Rhea" id="RHEA-COMP:11605"/>
        <dbReference type="ChEBI" id="CHEBI:15378"/>
        <dbReference type="ChEBI" id="CHEBI:30013"/>
        <dbReference type="ChEBI" id="CHEBI:30616"/>
        <dbReference type="ChEBI" id="CHEBI:61977"/>
        <dbReference type="ChEBI" id="CHEBI:456216"/>
        <dbReference type="EC" id="2.7.11.1"/>
    </reaction>
</comment>
<dbReference type="STRING" id="906689.A0A2I0WIA4"/>
<keyword evidence="4" id="KW-0547">Nucleotide-binding</keyword>
<keyword evidence="9" id="KW-0472">Membrane</keyword>
<evidence type="ECO:0000256" key="6">
    <source>
        <dbReference type="ARBA" id="ARBA00022840"/>
    </source>
</evidence>
<keyword evidence="6" id="KW-0067">ATP-binding</keyword>
<dbReference type="Gene3D" id="3.80.10.10">
    <property type="entry name" value="Ribonuclease Inhibitor"/>
    <property type="match status" value="1"/>
</dbReference>
<keyword evidence="5 10" id="KW-0418">Kinase</keyword>
<name>A0A2I0WIA4_9ASPA</name>
<accession>A0A2I0WIA4</accession>
<organism evidence="10 11">
    <name type="scientific">Dendrobium catenatum</name>
    <dbReference type="NCBI Taxonomy" id="906689"/>
    <lineage>
        <taxon>Eukaryota</taxon>
        <taxon>Viridiplantae</taxon>
        <taxon>Streptophyta</taxon>
        <taxon>Embryophyta</taxon>
        <taxon>Tracheophyta</taxon>
        <taxon>Spermatophyta</taxon>
        <taxon>Magnoliopsida</taxon>
        <taxon>Liliopsida</taxon>
        <taxon>Asparagales</taxon>
        <taxon>Orchidaceae</taxon>
        <taxon>Epidendroideae</taxon>
        <taxon>Malaxideae</taxon>
        <taxon>Dendrobiinae</taxon>
        <taxon>Dendrobium</taxon>
    </lineage>
</organism>
<dbReference type="GO" id="GO:0005524">
    <property type="term" value="F:ATP binding"/>
    <property type="evidence" value="ECO:0007669"/>
    <property type="project" value="UniProtKB-KW"/>
</dbReference>
<evidence type="ECO:0000256" key="3">
    <source>
        <dbReference type="ARBA" id="ARBA00022679"/>
    </source>
</evidence>
<evidence type="ECO:0000313" key="11">
    <source>
        <dbReference type="Proteomes" id="UP000233837"/>
    </source>
</evidence>
<dbReference type="PANTHER" id="PTHR48005">
    <property type="entry name" value="LEUCINE RICH REPEAT KINASE 2"/>
    <property type="match status" value="1"/>
</dbReference>
<evidence type="ECO:0000256" key="4">
    <source>
        <dbReference type="ARBA" id="ARBA00022741"/>
    </source>
</evidence>
<dbReference type="EMBL" id="KZ502614">
    <property type="protein sequence ID" value="PKU75358.1"/>
    <property type="molecule type" value="Genomic_DNA"/>
</dbReference>